<sequence>MNENVTVAGGVLDEKELQNYIQHVCEKHPGRHIKSMEVELDGEYVNLKYELEPVPFDRIRRITGYLVGGTDRWNDAKLAELNDRVVHGMGRSFT</sequence>
<name>A0A928Q5H6_9FIRM</name>
<organism evidence="1 2">
    <name type="scientific">Faecalispora sporosphaeroides</name>
    <dbReference type="NCBI Taxonomy" id="1549"/>
    <lineage>
        <taxon>Bacteria</taxon>
        <taxon>Bacillati</taxon>
        <taxon>Bacillota</taxon>
        <taxon>Clostridia</taxon>
        <taxon>Eubacteriales</taxon>
        <taxon>Oscillospiraceae</taxon>
        <taxon>Faecalispora</taxon>
    </lineage>
</organism>
<reference evidence="1" key="1">
    <citation type="submission" date="2019-04" db="EMBL/GenBank/DDBJ databases">
        <title>Evolution of Biomass-Degrading Anaerobic Consortia Revealed by Metagenomics.</title>
        <authorList>
            <person name="Peng X."/>
        </authorList>
    </citation>
    <scope>NUCLEOTIDE SEQUENCE</scope>
    <source>
        <strain evidence="1">SIG551</strain>
    </source>
</reference>
<dbReference type="RefSeq" id="WP_020073456.1">
    <property type="nucleotide sequence ID" value="NZ_JBKWRC010000007.1"/>
</dbReference>
<dbReference type="Proteomes" id="UP000754750">
    <property type="component" value="Unassembled WGS sequence"/>
</dbReference>
<protein>
    <submittedName>
        <fullName evidence="1">Uncharacterized protein</fullName>
    </submittedName>
</protein>
<dbReference type="GO" id="GO:0008998">
    <property type="term" value="F:ribonucleoside-triphosphate reductase (thioredoxin) activity"/>
    <property type="evidence" value="ECO:0007669"/>
    <property type="project" value="InterPro"/>
</dbReference>
<evidence type="ECO:0000313" key="1">
    <source>
        <dbReference type="EMBL" id="MBE6833880.1"/>
    </source>
</evidence>
<accession>A0A928Q5H6</accession>
<gene>
    <name evidence="1" type="ORF">E7512_09915</name>
</gene>
<dbReference type="AlphaFoldDB" id="A0A928Q5H6"/>
<comment type="caution">
    <text evidence="1">The sequence shown here is derived from an EMBL/GenBank/DDBJ whole genome shotgun (WGS) entry which is preliminary data.</text>
</comment>
<dbReference type="GO" id="GO:0006260">
    <property type="term" value="P:DNA replication"/>
    <property type="evidence" value="ECO:0007669"/>
    <property type="project" value="InterPro"/>
</dbReference>
<proteinExistence type="predicted"/>
<evidence type="ECO:0000313" key="2">
    <source>
        <dbReference type="Proteomes" id="UP000754750"/>
    </source>
</evidence>
<dbReference type="EMBL" id="SVNY01000004">
    <property type="protein sequence ID" value="MBE6833880.1"/>
    <property type="molecule type" value="Genomic_DNA"/>
</dbReference>